<reference evidence="1 2" key="1">
    <citation type="journal article" date="2023" name="Nat. Commun.">
        <title>Origin of minicircular mitochondrial genomes in red algae.</title>
        <authorList>
            <person name="Lee Y."/>
            <person name="Cho C.H."/>
            <person name="Lee Y.M."/>
            <person name="Park S.I."/>
            <person name="Yang J.H."/>
            <person name="West J.A."/>
            <person name="Bhattacharya D."/>
            <person name="Yoon H.S."/>
        </authorList>
    </citation>
    <scope>NUCLEOTIDE SEQUENCE [LARGE SCALE GENOMIC DNA]</scope>
    <source>
        <strain evidence="1 2">CCMP1338</strain>
        <tissue evidence="1">Whole cell</tissue>
    </source>
</reference>
<sequence length="204" mass="22189">MTIPEENKESVEQDQGFEVPLHGYELGKAPVSAVVYNRGSRNGEEPVQEEVYQTNGSKRTTVEDTAIGQVISETSGGSPALAADFCYLGGLRSTPCILKSQSPQSVMIECHREHSEFPHRAALGGASALLGFPGSKTFYTHANRIDQGLDIVCPATGAGSCSWGLVLLWRPVEYISYSEITCAMKLHLPPYRKSSQAPLTRWLS</sequence>
<gene>
    <name evidence="1" type="ORF">NDN08_004500</name>
</gene>
<proteinExistence type="predicted"/>
<name>A0AAV8UQ11_9RHOD</name>
<dbReference type="Proteomes" id="UP001157974">
    <property type="component" value="Unassembled WGS sequence"/>
</dbReference>
<accession>A0AAV8UQ11</accession>
<evidence type="ECO:0000313" key="1">
    <source>
        <dbReference type="EMBL" id="KAJ8903392.1"/>
    </source>
</evidence>
<protein>
    <submittedName>
        <fullName evidence="1">Uncharacterized protein</fullName>
    </submittedName>
</protein>
<dbReference type="EMBL" id="JAMWBK010000007">
    <property type="protein sequence ID" value="KAJ8903392.1"/>
    <property type="molecule type" value="Genomic_DNA"/>
</dbReference>
<evidence type="ECO:0000313" key="2">
    <source>
        <dbReference type="Proteomes" id="UP001157974"/>
    </source>
</evidence>
<keyword evidence="2" id="KW-1185">Reference proteome</keyword>
<organism evidence="1 2">
    <name type="scientific">Rhodosorus marinus</name>
    <dbReference type="NCBI Taxonomy" id="101924"/>
    <lineage>
        <taxon>Eukaryota</taxon>
        <taxon>Rhodophyta</taxon>
        <taxon>Stylonematophyceae</taxon>
        <taxon>Stylonematales</taxon>
        <taxon>Stylonemataceae</taxon>
        <taxon>Rhodosorus</taxon>
    </lineage>
</organism>
<comment type="caution">
    <text evidence="1">The sequence shown here is derived from an EMBL/GenBank/DDBJ whole genome shotgun (WGS) entry which is preliminary data.</text>
</comment>
<dbReference type="AlphaFoldDB" id="A0AAV8UQ11"/>